<proteinExistence type="inferred from homology"/>
<dbReference type="Pfam" id="PF00132">
    <property type="entry name" value="Hexapep"/>
    <property type="match status" value="2"/>
</dbReference>
<keyword evidence="4" id="KW-0012">Acyltransferase</keyword>
<accession>A0A4P6HS14</accession>
<dbReference type="PANTHER" id="PTHR43300">
    <property type="entry name" value="ACETYLTRANSFERASE"/>
    <property type="match status" value="1"/>
</dbReference>
<keyword evidence="3" id="KW-0677">Repeat</keyword>
<keyword evidence="5" id="KW-0614">Plasmid</keyword>
<dbReference type="PANTHER" id="PTHR43300:SF4">
    <property type="entry name" value="ACYL-[ACYL-CARRIER-PROTEIN]--UDP-N-ACETYLGLUCOSAMINE O-ACYLTRANSFERASE"/>
    <property type="match status" value="1"/>
</dbReference>
<dbReference type="SUPFAM" id="SSF51161">
    <property type="entry name" value="Trimeric LpxA-like enzymes"/>
    <property type="match status" value="1"/>
</dbReference>
<evidence type="ECO:0000256" key="3">
    <source>
        <dbReference type="ARBA" id="ARBA00022737"/>
    </source>
</evidence>
<evidence type="ECO:0000256" key="2">
    <source>
        <dbReference type="ARBA" id="ARBA00022679"/>
    </source>
</evidence>
<keyword evidence="2 5" id="KW-0808">Transferase</keyword>
<dbReference type="Proteomes" id="UP000293296">
    <property type="component" value="Plasmid pDCAR1"/>
</dbReference>
<protein>
    <submittedName>
        <fullName evidence="5">N-acetyltransferase</fullName>
    </submittedName>
</protein>
<dbReference type="OrthoDB" id="9782091at2"/>
<geneLocation type="plasmid" evidence="6">
    <name>pdcar1</name>
</geneLocation>
<name>A0A4P6HS14_9BACT</name>
<sequence length="193" mass="20022">MVTPGVFVHPQGICQSDAVGEGSRIWAFAHVLPGAVIGRDANICDFVFIEGGVVLGDRVTVKCHVALWDGVRVADDVFIGPSAVFANDRHPRSRRYVPALATTLGRGCSIGAGAVLTPGVVVGEWAMVGAGAVVTRDVPPFTLVMGNPARPAGLVCRCGGRLEPTGDGFRCLLGDWTGRAPSAAMVCRALESA</sequence>
<dbReference type="KEGG" id="dcb:C3Y92_20265"/>
<dbReference type="CDD" id="cd03358">
    <property type="entry name" value="LbH_WxcM_N_like"/>
    <property type="match status" value="1"/>
</dbReference>
<dbReference type="InterPro" id="IPR018357">
    <property type="entry name" value="Hexapep_transf_CS"/>
</dbReference>
<dbReference type="EMBL" id="CP026539">
    <property type="protein sequence ID" value="QAZ69666.1"/>
    <property type="molecule type" value="Genomic_DNA"/>
</dbReference>
<evidence type="ECO:0000256" key="1">
    <source>
        <dbReference type="ARBA" id="ARBA00007274"/>
    </source>
</evidence>
<dbReference type="Gene3D" id="2.160.10.10">
    <property type="entry name" value="Hexapeptide repeat proteins"/>
    <property type="match status" value="1"/>
</dbReference>
<dbReference type="GO" id="GO:0016746">
    <property type="term" value="F:acyltransferase activity"/>
    <property type="evidence" value="ECO:0007669"/>
    <property type="project" value="UniProtKB-KW"/>
</dbReference>
<keyword evidence="6" id="KW-1185">Reference proteome</keyword>
<comment type="similarity">
    <text evidence="1">Belongs to the transferase hexapeptide repeat family.</text>
</comment>
<gene>
    <name evidence="5" type="ORF">C3Y92_20265</name>
</gene>
<organism evidence="5 6">
    <name type="scientific">Solidesulfovibrio carbinolicus</name>
    <dbReference type="NCBI Taxonomy" id="296842"/>
    <lineage>
        <taxon>Bacteria</taxon>
        <taxon>Pseudomonadati</taxon>
        <taxon>Thermodesulfobacteriota</taxon>
        <taxon>Desulfovibrionia</taxon>
        <taxon>Desulfovibrionales</taxon>
        <taxon>Desulfovibrionaceae</taxon>
        <taxon>Solidesulfovibrio</taxon>
    </lineage>
</organism>
<dbReference type="InterPro" id="IPR001451">
    <property type="entry name" value="Hexapep"/>
</dbReference>
<dbReference type="InterPro" id="IPR011004">
    <property type="entry name" value="Trimer_LpxA-like_sf"/>
</dbReference>
<evidence type="ECO:0000313" key="6">
    <source>
        <dbReference type="Proteomes" id="UP000293296"/>
    </source>
</evidence>
<evidence type="ECO:0000313" key="5">
    <source>
        <dbReference type="EMBL" id="QAZ69666.1"/>
    </source>
</evidence>
<dbReference type="AlphaFoldDB" id="A0A4P6HS14"/>
<dbReference type="InterPro" id="IPR050179">
    <property type="entry name" value="Trans_hexapeptide_repeat"/>
</dbReference>
<evidence type="ECO:0000256" key="4">
    <source>
        <dbReference type="ARBA" id="ARBA00023315"/>
    </source>
</evidence>
<dbReference type="PROSITE" id="PS00101">
    <property type="entry name" value="HEXAPEP_TRANSFERASES"/>
    <property type="match status" value="2"/>
</dbReference>
<reference evidence="5 6" key="1">
    <citation type="submission" date="2018-02" db="EMBL/GenBank/DDBJ databases">
        <title>Genome sequence of Desulfovibrio carbinolicus DSM 3852.</title>
        <authorList>
            <person name="Wilbanks E."/>
            <person name="Skennerton C.T."/>
            <person name="Orphan V.J."/>
        </authorList>
    </citation>
    <scope>NUCLEOTIDE SEQUENCE [LARGE SCALE GENOMIC DNA]</scope>
    <source>
        <strain evidence="5 6">DSM 3852</strain>
        <plasmid evidence="6">pdcar1</plasmid>
    </source>
</reference>